<dbReference type="InterPro" id="IPR038763">
    <property type="entry name" value="DHH_sf"/>
</dbReference>
<dbReference type="InterPro" id="IPR001667">
    <property type="entry name" value="DDH_dom"/>
</dbReference>
<dbReference type="Pfam" id="PF02272">
    <property type="entry name" value="DHHA1"/>
    <property type="match status" value="1"/>
</dbReference>
<dbReference type="EMBL" id="DXDU01000061">
    <property type="protein sequence ID" value="HIY26290.1"/>
    <property type="molecule type" value="Genomic_DNA"/>
</dbReference>
<dbReference type="SUPFAM" id="SSF64182">
    <property type="entry name" value="DHH phosphoesterases"/>
    <property type="match status" value="1"/>
</dbReference>
<evidence type="ECO:0000313" key="4">
    <source>
        <dbReference type="Proteomes" id="UP000823915"/>
    </source>
</evidence>
<evidence type="ECO:0000259" key="2">
    <source>
        <dbReference type="Pfam" id="PF02272"/>
    </source>
</evidence>
<evidence type="ECO:0000259" key="1">
    <source>
        <dbReference type="Pfam" id="PF01368"/>
    </source>
</evidence>
<proteinExistence type="predicted"/>
<dbReference type="PANTHER" id="PTHR47618:SF1">
    <property type="entry name" value="BIFUNCTIONAL OLIGORIBONUCLEASE AND PAP PHOSPHATASE NRNA"/>
    <property type="match status" value="1"/>
</dbReference>
<comment type="caution">
    <text evidence="3">The sequence shown here is derived from an EMBL/GenBank/DDBJ whole genome shotgun (WGS) entry which is preliminary data.</text>
</comment>
<reference evidence="3" key="2">
    <citation type="submission" date="2021-04" db="EMBL/GenBank/DDBJ databases">
        <authorList>
            <person name="Gilroy R."/>
        </authorList>
    </citation>
    <scope>NUCLEOTIDE SEQUENCE</scope>
    <source>
        <strain evidence="3">1282</strain>
    </source>
</reference>
<protein>
    <submittedName>
        <fullName evidence="3">Bifunctional oligoribonuclease/PAP phosphatase NrnA</fullName>
    </submittedName>
</protein>
<sequence length="325" mass="35100">MENDRALDCAGAARLLGEWDQILLLCHASPDGDTLGSATALCRGLRALGKTVNIDCADPIPEKFRYLFEGLPQEEREPRYIVTVDVADVKLLGAAWKKWGERADLAIDHHGTREVFTPLRWVEPDSAATAEMIFLLLEELGAPVDPATAGCVYTGIATDTGCFRYRNVTPRTHRIAARTLELGAAAGEINRRMFESKSRAQVEAERRVMEGMEFLCGGKAAMIQVPWKILEETGTTESDLEGLAALPRQIQGVVVGITLKERENGTVKASVRADPPANAAALCAKFGGGGHQGAAGCSFDKETIEQAAQAMGKACREYLESLGLL</sequence>
<dbReference type="AlphaFoldDB" id="A0A9D2C115"/>
<dbReference type="InterPro" id="IPR003156">
    <property type="entry name" value="DHHA1_dom"/>
</dbReference>
<feature type="domain" description="DHHA1" evidence="2">
    <location>
        <begin position="232"/>
        <end position="315"/>
    </location>
</feature>
<evidence type="ECO:0000313" key="3">
    <source>
        <dbReference type="EMBL" id="HIY26290.1"/>
    </source>
</evidence>
<dbReference type="Gene3D" id="3.90.1640.10">
    <property type="entry name" value="inorganic pyrophosphatase (n-terminal core)"/>
    <property type="match status" value="1"/>
</dbReference>
<name>A0A9D2C115_9FIRM</name>
<gene>
    <name evidence="3" type="ORF">H9838_03850</name>
</gene>
<reference evidence="3" key="1">
    <citation type="journal article" date="2021" name="PeerJ">
        <title>Extensive microbial diversity within the chicken gut microbiome revealed by metagenomics and culture.</title>
        <authorList>
            <person name="Gilroy R."/>
            <person name="Ravi A."/>
            <person name="Getino M."/>
            <person name="Pursley I."/>
            <person name="Horton D.L."/>
            <person name="Alikhan N.F."/>
            <person name="Baker D."/>
            <person name="Gharbi K."/>
            <person name="Hall N."/>
            <person name="Watson M."/>
            <person name="Adriaenssens E.M."/>
            <person name="Foster-Nyarko E."/>
            <person name="Jarju S."/>
            <person name="Secka A."/>
            <person name="Antonio M."/>
            <person name="Oren A."/>
            <person name="Chaudhuri R.R."/>
            <person name="La Ragione R."/>
            <person name="Hildebrand F."/>
            <person name="Pallen M.J."/>
        </authorList>
    </citation>
    <scope>NUCLEOTIDE SEQUENCE</scope>
    <source>
        <strain evidence="3">1282</strain>
    </source>
</reference>
<dbReference type="GO" id="GO:0003676">
    <property type="term" value="F:nucleic acid binding"/>
    <property type="evidence" value="ECO:0007669"/>
    <property type="project" value="InterPro"/>
</dbReference>
<dbReference type="Gene3D" id="3.10.310.30">
    <property type="match status" value="1"/>
</dbReference>
<feature type="domain" description="DDH" evidence="1">
    <location>
        <begin position="21"/>
        <end position="156"/>
    </location>
</feature>
<accession>A0A9D2C115</accession>
<organism evidence="3 4">
    <name type="scientific">Candidatus Acutalibacter pullistercoris</name>
    <dbReference type="NCBI Taxonomy" id="2838418"/>
    <lineage>
        <taxon>Bacteria</taxon>
        <taxon>Bacillati</taxon>
        <taxon>Bacillota</taxon>
        <taxon>Clostridia</taxon>
        <taxon>Eubacteriales</taxon>
        <taxon>Acutalibacteraceae</taxon>
        <taxon>Acutalibacter</taxon>
    </lineage>
</organism>
<dbReference type="Pfam" id="PF01368">
    <property type="entry name" value="DHH"/>
    <property type="match status" value="1"/>
</dbReference>
<dbReference type="InterPro" id="IPR051319">
    <property type="entry name" value="Oligoribo/pAp-PDE_c-di-AMP_PDE"/>
</dbReference>
<dbReference type="PANTHER" id="PTHR47618">
    <property type="entry name" value="BIFUNCTIONAL OLIGORIBONUCLEASE AND PAP PHOSPHATASE NRNA"/>
    <property type="match status" value="1"/>
</dbReference>
<dbReference type="Proteomes" id="UP000823915">
    <property type="component" value="Unassembled WGS sequence"/>
</dbReference>